<organism evidence="1 2">
    <name type="scientific">Cedratvirus kamchatka</name>
    <dbReference type="NCBI Taxonomy" id="2716914"/>
    <lineage>
        <taxon>Viruses</taxon>
        <taxon>Pithoviruses</taxon>
        <taxon>Orthocedratvirinae</taxon>
        <taxon>Alphacedratvirus</taxon>
        <taxon>Alphacedratvirus rossiense</taxon>
    </lineage>
</organism>
<sequence>MNYSRASLFLEEQINQAGEGEEVTLLRMYIEDKEDLCLVPELDQNKVCFILVTTLMFSSQVELAMHDLIGQGQANLDHLEQILHFTFPVLTLTLCDGLFHYNLDKEYQVQISKNSALKILKHSLLEDD</sequence>
<name>A0A6G8MX74_9VIRU</name>
<keyword evidence="2" id="KW-1185">Reference proteome</keyword>
<evidence type="ECO:0000313" key="2">
    <source>
        <dbReference type="Proteomes" id="UP001224087"/>
    </source>
</evidence>
<protein>
    <submittedName>
        <fullName evidence="1">Uncharacterized protein</fullName>
    </submittedName>
</protein>
<gene>
    <name evidence="1" type="primary">ck91</name>
</gene>
<evidence type="ECO:0000313" key="1">
    <source>
        <dbReference type="EMBL" id="QIN54216.1"/>
    </source>
</evidence>
<dbReference type="EMBL" id="MN873693">
    <property type="protein sequence ID" value="QIN54216.1"/>
    <property type="molecule type" value="Genomic_DNA"/>
</dbReference>
<proteinExistence type="predicted"/>
<dbReference type="Proteomes" id="UP001224087">
    <property type="component" value="Segment"/>
</dbReference>
<accession>A0A6G8MX74</accession>
<reference evidence="1" key="1">
    <citation type="submission" date="2019-12" db="EMBL/GenBank/DDBJ databases">
        <title>The DNA Methylation Landscape of Giant Viruses.</title>
        <authorList>
            <person name="Jeudy S."/>
            <person name="Rigou S."/>
            <person name="Alempic J.-M."/>
            <person name="Claverie J.-M."/>
            <person name="Abergel C."/>
            <person name="Legendre M."/>
        </authorList>
    </citation>
    <scope>NUCLEOTIDE SEQUENCE</scope>
    <source>
        <strain evidence="1">P4</strain>
    </source>
</reference>